<dbReference type="Pfam" id="PF01266">
    <property type="entry name" value="DAO"/>
    <property type="match status" value="1"/>
</dbReference>
<name>A0ABX2ISD0_9RHOB</name>
<reference evidence="3 4" key="1">
    <citation type="submission" date="2020-06" db="EMBL/GenBank/DDBJ databases">
        <title>Sulfitobacter algicola sp. nov., isolated from green algae.</title>
        <authorList>
            <person name="Wang C."/>
        </authorList>
    </citation>
    <scope>NUCLEOTIDE SEQUENCE [LARGE SCALE GENOMIC DNA]</scope>
    <source>
        <strain evidence="3 4">1151</strain>
    </source>
</reference>
<organism evidence="3 4">
    <name type="scientific">Parasulfitobacter algicola</name>
    <dbReference type="NCBI Taxonomy" id="2614809"/>
    <lineage>
        <taxon>Bacteria</taxon>
        <taxon>Pseudomonadati</taxon>
        <taxon>Pseudomonadota</taxon>
        <taxon>Alphaproteobacteria</taxon>
        <taxon>Rhodobacterales</taxon>
        <taxon>Roseobacteraceae</taxon>
        <taxon>Parasulfitobacter</taxon>
    </lineage>
</organism>
<dbReference type="PANTHER" id="PTHR13847:SF287">
    <property type="entry name" value="FAD-DEPENDENT OXIDOREDUCTASE DOMAIN-CONTAINING PROTEIN 1"/>
    <property type="match status" value="1"/>
</dbReference>
<sequence length="388" mass="42818">MIKYDVLIIGGAITGSSVAYWLSRLDPNLRILVVEKDLQYRFASTALSVASIRQQFTTRVNVQISQFGVAFLKDIQTYLGCDPIPVTENGYLFLTSTRSGASTLRQVADIQNDLGAETALLSPRDLSARFPWMTFDDITLGSLGLRDEGWFDNMSLLGAFKMAAKHQGVVTVQDTVCGLYHKQGRITEVTLQHAGVVQAGAFVNAAGTSAASILQMLGDTLPVEPRKRTVFLIDAPKARYPNAPLMIDPQGYYLRPEHDRWLCAVIPKDDQATHPDDFEPEHQQFEGDIWPALYARSSAFEQAKVVGLWAGHYAYNTLDQNAIVGQHPHWLNLYLANGFSGHGLQQAPAIGRGLAELICHGTFRSLDLSDLDVERVLSETPFPEIAIV</sequence>
<evidence type="ECO:0000313" key="4">
    <source>
        <dbReference type="Proteomes" id="UP000777935"/>
    </source>
</evidence>
<keyword evidence="1" id="KW-0560">Oxidoreductase</keyword>
<feature type="domain" description="FAD dependent oxidoreductase" evidence="2">
    <location>
        <begin position="5"/>
        <end position="357"/>
    </location>
</feature>
<evidence type="ECO:0000313" key="3">
    <source>
        <dbReference type="EMBL" id="NSX55801.1"/>
    </source>
</evidence>
<keyword evidence="4" id="KW-1185">Reference proteome</keyword>
<gene>
    <name evidence="3" type="ORF">HRQ87_13420</name>
</gene>
<dbReference type="Gene3D" id="3.30.9.10">
    <property type="entry name" value="D-Amino Acid Oxidase, subunit A, domain 2"/>
    <property type="match status" value="1"/>
</dbReference>
<evidence type="ECO:0000256" key="1">
    <source>
        <dbReference type="ARBA" id="ARBA00023002"/>
    </source>
</evidence>
<proteinExistence type="predicted"/>
<dbReference type="EMBL" id="JABUFE010000008">
    <property type="protein sequence ID" value="NSX55801.1"/>
    <property type="molecule type" value="Genomic_DNA"/>
</dbReference>
<dbReference type="PANTHER" id="PTHR13847">
    <property type="entry name" value="SARCOSINE DEHYDROGENASE-RELATED"/>
    <property type="match status" value="1"/>
</dbReference>
<dbReference type="SUPFAM" id="SSF51905">
    <property type="entry name" value="FAD/NAD(P)-binding domain"/>
    <property type="match status" value="1"/>
</dbReference>
<dbReference type="RefSeq" id="WP_174138956.1">
    <property type="nucleotide sequence ID" value="NZ_JABUFE010000008.1"/>
</dbReference>
<protein>
    <submittedName>
        <fullName evidence="3">FAD-binding oxidoreductase</fullName>
    </submittedName>
</protein>
<comment type="caution">
    <text evidence="3">The sequence shown here is derived from an EMBL/GenBank/DDBJ whole genome shotgun (WGS) entry which is preliminary data.</text>
</comment>
<dbReference type="Proteomes" id="UP000777935">
    <property type="component" value="Unassembled WGS sequence"/>
</dbReference>
<dbReference type="Gene3D" id="3.50.50.60">
    <property type="entry name" value="FAD/NAD(P)-binding domain"/>
    <property type="match status" value="1"/>
</dbReference>
<evidence type="ECO:0000259" key="2">
    <source>
        <dbReference type="Pfam" id="PF01266"/>
    </source>
</evidence>
<accession>A0ABX2ISD0</accession>
<dbReference type="InterPro" id="IPR036188">
    <property type="entry name" value="FAD/NAD-bd_sf"/>
</dbReference>
<dbReference type="InterPro" id="IPR006076">
    <property type="entry name" value="FAD-dep_OxRdtase"/>
</dbReference>